<reference evidence="4 5" key="1">
    <citation type="submission" date="2023-01" db="EMBL/GenBank/DDBJ databases">
        <title>Novel species of the genus Asticcacaulis isolated from rivers.</title>
        <authorList>
            <person name="Lu H."/>
        </authorList>
    </citation>
    <scope>NUCLEOTIDE SEQUENCE [LARGE SCALE GENOMIC DNA]</scope>
    <source>
        <strain evidence="4 5">DXS10W</strain>
    </source>
</reference>
<dbReference type="PROSITE" id="PS51318">
    <property type="entry name" value="TAT"/>
    <property type="match status" value="1"/>
</dbReference>
<evidence type="ECO:0000256" key="1">
    <source>
        <dbReference type="ARBA" id="ARBA00022801"/>
    </source>
</evidence>
<dbReference type="EMBL" id="JAQQKW010000005">
    <property type="protein sequence ID" value="MDC7694690.1"/>
    <property type="molecule type" value="Genomic_DNA"/>
</dbReference>
<keyword evidence="5" id="KW-1185">Reference proteome</keyword>
<organism evidence="4 5">
    <name type="scientific">Asticcacaulis currens</name>
    <dbReference type="NCBI Taxonomy" id="2984210"/>
    <lineage>
        <taxon>Bacteria</taxon>
        <taxon>Pseudomonadati</taxon>
        <taxon>Pseudomonadota</taxon>
        <taxon>Alphaproteobacteria</taxon>
        <taxon>Caulobacterales</taxon>
        <taxon>Caulobacteraceae</taxon>
        <taxon>Asticcacaulis</taxon>
    </lineage>
</organism>
<dbReference type="InterPro" id="IPR001995">
    <property type="entry name" value="Peptidase_A2_cat"/>
</dbReference>
<dbReference type="InterPro" id="IPR006311">
    <property type="entry name" value="TAT_signal"/>
</dbReference>
<keyword evidence="2" id="KW-0732">Signal</keyword>
<dbReference type="Pfam" id="PF13650">
    <property type="entry name" value="Asp_protease_2"/>
    <property type="match status" value="2"/>
</dbReference>
<name>A0ABT5IFR4_9CAUL</name>
<accession>A0ABT5IFR4</accession>
<evidence type="ECO:0000259" key="3">
    <source>
        <dbReference type="PROSITE" id="PS50175"/>
    </source>
</evidence>
<keyword evidence="1" id="KW-0378">Hydrolase</keyword>
<dbReference type="GO" id="GO:0006508">
    <property type="term" value="P:proteolysis"/>
    <property type="evidence" value="ECO:0007669"/>
    <property type="project" value="UniProtKB-KW"/>
</dbReference>
<dbReference type="InterPro" id="IPR001969">
    <property type="entry name" value="Aspartic_peptidase_AS"/>
</dbReference>
<dbReference type="PROSITE" id="PS00141">
    <property type="entry name" value="ASP_PROTEASE"/>
    <property type="match status" value="1"/>
</dbReference>
<feature type="domain" description="Peptidase A2" evidence="3">
    <location>
        <begin position="54"/>
        <end position="68"/>
    </location>
</feature>
<gene>
    <name evidence="4" type="ORF">PQU94_10395</name>
</gene>
<feature type="chain" id="PRO_5045171630" evidence="2">
    <location>
        <begin position="28"/>
        <end position="304"/>
    </location>
</feature>
<evidence type="ECO:0000256" key="2">
    <source>
        <dbReference type="SAM" id="SignalP"/>
    </source>
</evidence>
<proteinExistence type="predicted"/>
<comment type="caution">
    <text evidence="4">The sequence shown here is derived from an EMBL/GenBank/DDBJ whole genome shotgun (WGS) entry which is preliminary data.</text>
</comment>
<evidence type="ECO:0000313" key="5">
    <source>
        <dbReference type="Proteomes" id="UP001216595"/>
    </source>
</evidence>
<dbReference type="Gene3D" id="2.40.70.10">
    <property type="entry name" value="Acid Proteases"/>
    <property type="match status" value="2"/>
</dbReference>
<dbReference type="RefSeq" id="WP_272741399.1">
    <property type="nucleotide sequence ID" value="NZ_JAQQKW010000005.1"/>
</dbReference>
<dbReference type="GO" id="GO:0008233">
    <property type="term" value="F:peptidase activity"/>
    <property type="evidence" value="ECO:0007669"/>
    <property type="project" value="UniProtKB-KW"/>
</dbReference>
<protein>
    <submittedName>
        <fullName evidence="4">Aspartyl protease family protein</fullName>
    </submittedName>
</protein>
<evidence type="ECO:0000313" key="4">
    <source>
        <dbReference type="EMBL" id="MDC7694690.1"/>
    </source>
</evidence>
<dbReference type="InterPro" id="IPR021109">
    <property type="entry name" value="Peptidase_aspartic_dom_sf"/>
</dbReference>
<dbReference type="CDD" id="cd05483">
    <property type="entry name" value="retropepsin_like_bacteria"/>
    <property type="match status" value="1"/>
</dbReference>
<dbReference type="InterPro" id="IPR034122">
    <property type="entry name" value="Retropepsin-like_bacterial"/>
</dbReference>
<dbReference type="PROSITE" id="PS50175">
    <property type="entry name" value="ASP_PROT_RETROV"/>
    <property type="match status" value="1"/>
</dbReference>
<dbReference type="SUPFAM" id="SSF50630">
    <property type="entry name" value="Acid proteases"/>
    <property type="match status" value="1"/>
</dbReference>
<feature type="signal peptide" evidence="2">
    <location>
        <begin position="1"/>
        <end position="27"/>
    </location>
</feature>
<keyword evidence="4" id="KW-0645">Protease</keyword>
<sequence>MITRRDLCLSGAAAGLGLLAGTASAQAKVIRVPLTLSDSKKPIVEVRLNGQGPYRFILDTGASHTVIRASLGKELGLVSTGQGRSHSLKGTEFMTRYAVSEVMIGGALRLRDWQVFGSSGFEAAEHDGLLSADLLTRLPCQLDQSGGEIRYYLGGDMPLEGFAPLDSYYKTDITGNADKVHIRLRFAGQALDCLLDTGASRPLYIRGDFVRQYKLWDAYPVLNESALTGVNGQQVKVRHVEVREVQIGGIAVPRMVVALGDPHDRAAFGAEGDRAAGIVGAPFLSGFVLAFTAARTLQVRSVAR</sequence>
<dbReference type="Proteomes" id="UP001216595">
    <property type="component" value="Unassembled WGS sequence"/>
</dbReference>